<dbReference type="EMBL" id="JRRC01037399">
    <property type="protein sequence ID" value="KHF98363.1"/>
    <property type="molecule type" value="Genomic_DNA"/>
</dbReference>
<organism evidence="1 2">
    <name type="scientific">Gossypium arboreum</name>
    <name type="common">Tree cotton</name>
    <name type="synonym">Gossypium nanking</name>
    <dbReference type="NCBI Taxonomy" id="29729"/>
    <lineage>
        <taxon>Eukaryota</taxon>
        <taxon>Viridiplantae</taxon>
        <taxon>Streptophyta</taxon>
        <taxon>Embryophyta</taxon>
        <taxon>Tracheophyta</taxon>
        <taxon>Spermatophyta</taxon>
        <taxon>Magnoliopsida</taxon>
        <taxon>eudicotyledons</taxon>
        <taxon>Gunneridae</taxon>
        <taxon>Pentapetalae</taxon>
        <taxon>rosids</taxon>
        <taxon>malvids</taxon>
        <taxon>Malvales</taxon>
        <taxon>Malvaceae</taxon>
        <taxon>Malvoideae</taxon>
        <taxon>Gossypium</taxon>
    </lineage>
</organism>
<protein>
    <submittedName>
        <fullName evidence="1">Uncharacterized protein</fullName>
    </submittedName>
</protein>
<proteinExistence type="predicted"/>
<evidence type="ECO:0000313" key="1">
    <source>
        <dbReference type="EMBL" id="KHF98363.1"/>
    </source>
</evidence>
<name>A0A0B0MG07_GOSAR</name>
<dbReference type="Proteomes" id="UP000032142">
    <property type="component" value="Unassembled WGS sequence"/>
</dbReference>
<sequence length="51" mass="5741">MLASIWELDRRSLSLLESVTARGEGELGFLTLSESHLGSYYLGLRVWGIWA</sequence>
<evidence type="ECO:0000313" key="2">
    <source>
        <dbReference type="Proteomes" id="UP000032142"/>
    </source>
</evidence>
<dbReference type="AlphaFoldDB" id="A0A0B0MG07"/>
<comment type="caution">
    <text evidence="1">The sequence shown here is derived from an EMBL/GenBank/DDBJ whole genome shotgun (WGS) entry which is preliminary data.</text>
</comment>
<reference evidence="2" key="1">
    <citation type="submission" date="2014-09" db="EMBL/GenBank/DDBJ databases">
        <authorList>
            <person name="Mudge J."/>
            <person name="Ramaraj T."/>
            <person name="Lindquist I.E."/>
            <person name="Bharti A.K."/>
            <person name="Sundararajan A."/>
            <person name="Cameron C.T."/>
            <person name="Woodward J.E."/>
            <person name="May G.D."/>
            <person name="Brubaker C."/>
            <person name="Broadhvest J."/>
            <person name="Wilkins T.A."/>
        </authorList>
    </citation>
    <scope>NUCLEOTIDE SEQUENCE</scope>
    <source>
        <strain evidence="2">cv. AKA8401</strain>
    </source>
</reference>
<keyword evidence="2" id="KW-1185">Reference proteome</keyword>
<accession>A0A0B0MG07</accession>
<gene>
    <name evidence="1" type="ORF">F383_37693</name>
</gene>